<reference evidence="5 6" key="1">
    <citation type="submission" date="2016-09" db="EMBL/GenBank/DDBJ databases">
        <authorList>
            <person name="Capua I."/>
            <person name="De Benedictis P."/>
            <person name="Joannis T."/>
            <person name="Lombin L.H."/>
            <person name="Cattoli G."/>
        </authorList>
    </citation>
    <scope>NUCLEOTIDE SEQUENCE [LARGE SCALE GENOMIC DNA]</scope>
    <source>
        <strain evidence="5 6">GluBS11</strain>
    </source>
</reference>
<dbReference type="Pfam" id="PF00356">
    <property type="entry name" value="LacI"/>
    <property type="match status" value="1"/>
</dbReference>
<dbReference type="Proteomes" id="UP000199315">
    <property type="component" value="Unassembled WGS sequence"/>
</dbReference>
<dbReference type="PROSITE" id="PS50932">
    <property type="entry name" value="HTH_LACI_2"/>
    <property type="match status" value="1"/>
</dbReference>
<evidence type="ECO:0000259" key="4">
    <source>
        <dbReference type="PROSITE" id="PS50932"/>
    </source>
</evidence>
<name>A0A1D3TWR7_9FIRM</name>
<evidence type="ECO:0000313" key="6">
    <source>
        <dbReference type="Proteomes" id="UP000199315"/>
    </source>
</evidence>
<dbReference type="Pfam" id="PF00532">
    <property type="entry name" value="Peripla_BP_1"/>
    <property type="match status" value="1"/>
</dbReference>
<dbReference type="GO" id="GO:0003700">
    <property type="term" value="F:DNA-binding transcription factor activity"/>
    <property type="evidence" value="ECO:0007669"/>
    <property type="project" value="TreeGrafter"/>
</dbReference>
<gene>
    <name evidence="5" type="ORF">SAMN05421730_102433</name>
</gene>
<dbReference type="Gene3D" id="3.40.50.2300">
    <property type="match status" value="2"/>
</dbReference>
<dbReference type="PANTHER" id="PTHR30146:SF109">
    <property type="entry name" value="HTH-TYPE TRANSCRIPTIONAL REGULATOR GALS"/>
    <property type="match status" value="1"/>
</dbReference>
<dbReference type="GO" id="GO:0000976">
    <property type="term" value="F:transcription cis-regulatory region binding"/>
    <property type="evidence" value="ECO:0007669"/>
    <property type="project" value="TreeGrafter"/>
</dbReference>
<protein>
    <submittedName>
        <fullName evidence="5">LacI family transcriptional regulator</fullName>
    </submittedName>
</protein>
<dbReference type="CDD" id="cd01392">
    <property type="entry name" value="HTH_LacI"/>
    <property type="match status" value="1"/>
</dbReference>
<dbReference type="InterPro" id="IPR001761">
    <property type="entry name" value="Peripla_BP/Lac1_sug-bd_dom"/>
</dbReference>
<evidence type="ECO:0000256" key="2">
    <source>
        <dbReference type="ARBA" id="ARBA00023125"/>
    </source>
</evidence>
<keyword evidence="2" id="KW-0238">DNA-binding</keyword>
<sequence length="332" mass="36876">MATLKDVAKLACVDVSTVSRALNNTSYVHPETKKKIYAAVERLSYKPNLIAKSLRQGKRNAIGVVVPGINFSIFSEIVQGIELEARKLGYSIMICNTNDNPDSEEECLNRFRNGLVDGIIIASTGQNMRLLRDISASGIAVVQMVRKQDKEFSSVVADYDACGYEGVKYLYAKGCRHIGFINGPMDIIPYKERYRGYHRAMKECGCEEMVTESTQHLGDYFQDGYAGVAKLLEKDPELDAIIVAADLQGLGVIRALKERKIKIPDEIKVMSLTGHSIGSMMETTMTSMEMPAKEMGVRLTGMIVEHIDADADHQPNRQHVVFDASLVERETT</sequence>
<dbReference type="InterPro" id="IPR028082">
    <property type="entry name" value="Peripla_BP_I"/>
</dbReference>
<dbReference type="SMART" id="SM00354">
    <property type="entry name" value="HTH_LACI"/>
    <property type="match status" value="1"/>
</dbReference>
<dbReference type="SUPFAM" id="SSF47413">
    <property type="entry name" value="lambda repressor-like DNA-binding domains"/>
    <property type="match status" value="1"/>
</dbReference>
<dbReference type="SUPFAM" id="SSF53822">
    <property type="entry name" value="Periplasmic binding protein-like I"/>
    <property type="match status" value="1"/>
</dbReference>
<dbReference type="RefSeq" id="WP_091235805.1">
    <property type="nucleotide sequence ID" value="NZ_FMKA01000024.1"/>
</dbReference>
<feature type="domain" description="HTH lacI-type" evidence="4">
    <location>
        <begin position="2"/>
        <end position="56"/>
    </location>
</feature>
<dbReference type="InterPro" id="IPR010982">
    <property type="entry name" value="Lambda_DNA-bd_dom_sf"/>
</dbReference>
<organism evidence="5 6">
    <name type="scientific">Anaerobium acetethylicum</name>
    <dbReference type="NCBI Taxonomy" id="1619234"/>
    <lineage>
        <taxon>Bacteria</taxon>
        <taxon>Bacillati</taxon>
        <taxon>Bacillota</taxon>
        <taxon>Clostridia</taxon>
        <taxon>Lachnospirales</taxon>
        <taxon>Lachnospiraceae</taxon>
        <taxon>Anaerobium</taxon>
    </lineage>
</organism>
<dbReference type="AlphaFoldDB" id="A0A1D3TWR7"/>
<dbReference type="InterPro" id="IPR000843">
    <property type="entry name" value="HTH_LacI"/>
</dbReference>
<evidence type="ECO:0000256" key="1">
    <source>
        <dbReference type="ARBA" id="ARBA00023015"/>
    </source>
</evidence>
<keyword evidence="3" id="KW-0804">Transcription</keyword>
<keyword evidence="6" id="KW-1185">Reference proteome</keyword>
<keyword evidence="1" id="KW-0805">Transcription regulation</keyword>
<dbReference type="Gene3D" id="1.10.260.40">
    <property type="entry name" value="lambda repressor-like DNA-binding domains"/>
    <property type="match status" value="1"/>
</dbReference>
<evidence type="ECO:0000313" key="5">
    <source>
        <dbReference type="EMBL" id="SCP98693.1"/>
    </source>
</evidence>
<dbReference type="CDD" id="cd06267">
    <property type="entry name" value="PBP1_LacI_sugar_binding-like"/>
    <property type="match status" value="1"/>
</dbReference>
<dbReference type="PANTHER" id="PTHR30146">
    <property type="entry name" value="LACI-RELATED TRANSCRIPTIONAL REPRESSOR"/>
    <property type="match status" value="1"/>
</dbReference>
<evidence type="ECO:0000256" key="3">
    <source>
        <dbReference type="ARBA" id="ARBA00023163"/>
    </source>
</evidence>
<accession>A0A1D3TWR7</accession>
<dbReference type="OrthoDB" id="9784962at2"/>
<dbReference type="STRING" id="1619234.SAMN05421730_102433"/>
<proteinExistence type="predicted"/>
<dbReference type="EMBL" id="FMKA01000024">
    <property type="protein sequence ID" value="SCP98693.1"/>
    <property type="molecule type" value="Genomic_DNA"/>
</dbReference>